<dbReference type="EMBL" id="KV749637">
    <property type="protein sequence ID" value="OCL08549.1"/>
    <property type="molecule type" value="Genomic_DNA"/>
</dbReference>
<dbReference type="SUPFAM" id="SSF55729">
    <property type="entry name" value="Acyl-CoA N-acyltransferases (Nat)"/>
    <property type="match status" value="1"/>
</dbReference>
<dbReference type="InterPro" id="IPR016181">
    <property type="entry name" value="Acyl_CoA_acyltransferase"/>
</dbReference>
<organism evidence="2 3">
    <name type="scientific">Glonium stellatum</name>
    <dbReference type="NCBI Taxonomy" id="574774"/>
    <lineage>
        <taxon>Eukaryota</taxon>
        <taxon>Fungi</taxon>
        <taxon>Dikarya</taxon>
        <taxon>Ascomycota</taxon>
        <taxon>Pezizomycotina</taxon>
        <taxon>Dothideomycetes</taxon>
        <taxon>Pleosporomycetidae</taxon>
        <taxon>Gloniales</taxon>
        <taxon>Gloniaceae</taxon>
        <taxon>Glonium</taxon>
    </lineage>
</organism>
<gene>
    <name evidence="2" type="ORF">AOQ84DRAFT_439506</name>
</gene>
<keyword evidence="3" id="KW-1185">Reference proteome</keyword>
<protein>
    <submittedName>
        <fullName evidence="2">Uncharacterized protein</fullName>
    </submittedName>
</protein>
<name>A0A8E2JT47_9PEZI</name>
<dbReference type="GO" id="GO:0006048">
    <property type="term" value="P:UDP-N-acetylglucosamine biosynthetic process"/>
    <property type="evidence" value="ECO:0007669"/>
    <property type="project" value="UniProtKB-UniPathway"/>
</dbReference>
<dbReference type="Proteomes" id="UP000250140">
    <property type="component" value="Unassembled WGS sequence"/>
</dbReference>
<sequence>MSTEFLSLLPPPGAALAAYDRTKRSDDQPASIPQLFRDAMSVREVVYVDEQGVPLENELDDDDARSWHWVVYASVGTTSTTSHSSVGSGSSVGDISGHNHNASREERAEEDRRRSSATASRVPVGTIRLIPPPHSPNPYLAHAGESPLAQVQSPGATATATTTATTPAPGAGPGAGAGAGAEGPAEEPHDPHPDAPPPASAPLSRLGGFGNGLGFGRREGREGKGRG</sequence>
<dbReference type="UniPathway" id="UPA00113">
    <property type="reaction ID" value="UER00529"/>
</dbReference>
<accession>A0A8E2JT47</accession>
<dbReference type="OrthoDB" id="329272at2759"/>
<dbReference type="AlphaFoldDB" id="A0A8E2JT47"/>
<feature type="compositionally biased region" description="Basic and acidic residues" evidence="1">
    <location>
        <begin position="216"/>
        <end position="227"/>
    </location>
</feature>
<evidence type="ECO:0000256" key="1">
    <source>
        <dbReference type="SAM" id="MobiDB-lite"/>
    </source>
</evidence>
<feature type="compositionally biased region" description="Basic and acidic residues" evidence="1">
    <location>
        <begin position="102"/>
        <end position="114"/>
    </location>
</feature>
<proteinExistence type="predicted"/>
<evidence type="ECO:0000313" key="3">
    <source>
        <dbReference type="Proteomes" id="UP000250140"/>
    </source>
</evidence>
<feature type="compositionally biased region" description="Low complexity" evidence="1">
    <location>
        <begin position="153"/>
        <end position="169"/>
    </location>
</feature>
<evidence type="ECO:0000313" key="2">
    <source>
        <dbReference type="EMBL" id="OCL08549.1"/>
    </source>
</evidence>
<reference evidence="2 3" key="1">
    <citation type="journal article" date="2016" name="Nat. Commun.">
        <title>Ectomycorrhizal ecology is imprinted in the genome of the dominant symbiotic fungus Cenococcum geophilum.</title>
        <authorList>
            <consortium name="DOE Joint Genome Institute"/>
            <person name="Peter M."/>
            <person name="Kohler A."/>
            <person name="Ohm R.A."/>
            <person name="Kuo A."/>
            <person name="Krutzmann J."/>
            <person name="Morin E."/>
            <person name="Arend M."/>
            <person name="Barry K.W."/>
            <person name="Binder M."/>
            <person name="Choi C."/>
            <person name="Clum A."/>
            <person name="Copeland A."/>
            <person name="Grisel N."/>
            <person name="Haridas S."/>
            <person name="Kipfer T."/>
            <person name="LaButti K."/>
            <person name="Lindquist E."/>
            <person name="Lipzen A."/>
            <person name="Maire R."/>
            <person name="Meier B."/>
            <person name="Mihaltcheva S."/>
            <person name="Molinier V."/>
            <person name="Murat C."/>
            <person name="Poggeler S."/>
            <person name="Quandt C.A."/>
            <person name="Sperisen C."/>
            <person name="Tritt A."/>
            <person name="Tisserant E."/>
            <person name="Crous P.W."/>
            <person name="Henrissat B."/>
            <person name="Nehls U."/>
            <person name="Egli S."/>
            <person name="Spatafora J.W."/>
            <person name="Grigoriev I.V."/>
            <person name="Martin F.M."/>
        </authorList>
    </citation>
    <scope>NUCLEOTIDE SEQUENCE [LARGE SCALE GENOMIC DNA]</scope>
    <source>
        <strain evidence="2 3">CBS 207.34</strain>
    </source>
</reference>
<dbReference type="Gene3D" id="3.40.630.30">
    <property type="match status" value="1"/>
</dbReference>
<feature type="compositionally biased region" description="Gly residues" evidence="1">
    <location>
        <begin position="171"/>
        <end position="181"/>
    </location>
</feature>
<feature type="compositionally biased region" description="Low complexity" evidence="1">
    <location>
        <begin position="78"/>
        <end position="93"/>
    </location>
</feature>
<feature type="region of interest" description="Disordered" evidence="1">
    <location>
        <begin position="78"/>
        <end position="227"/>
    </location>
</feature>